<dbReference type="AlphaFoldDB" id="G7KNK1"/>
<gene>
    <name evidence="4" type="primary">11435580</name>
    <name evidence="2" type="ordered locus">MTR_6g086530</name>
    <name evidence="3" type="ORF">MtrunA17_Chr6g0485051</name>
</gene>
<dbReference type="OMA" id="SSEHIFF"/>
<protein>
    <submittedName>
        <fullName evidence="2">Dehydration-responsive RD22-like protein</fullName>
    </submittedName>
    <submittedName>
        <fullName evidence="3">Putative BURP domain-containing protein</fullName>
    </submittedName>
</protein>
<dbReference type="STRING" id="3880.G7KNK1"/>
<dbReference type="InterPro" id="IPR044816">
    <property type="entry name" value="BURP"/>
</dbReference>
<dbReference type="PANTHER" id="PTHR31236:SF59">
    <property type="entry name" value="BURP DOMAIN PROTEIN"/>
    <property type="match status" value="1"/>
</dbReference>
<evidence type="ECO:0000259" key="1">
    <source>
        <dbReference type="PROSITE" id="PS51277"/>
    </source>
</evidence>
<dbReference type="EnsemblPlants" id="AES76755">
    <property type="protein sequence ID" value="AES76755"/>
    <property type="gene ID" value="MTR_6g086530"/>
</dbReference>
<dbReference type="PaxDb" id="3880-AES76755"/>
<dbReference type="Proteomes" id="UP000265566">
    <property type="component" value="Chromosome 6"/>
</dbReference>
<proteinExistence type="predicted"/>
<dbReference type="EMBL" id="CM001222">
    <property type="protein sequence ID" value="AES76755.1"/>
    <property type="molecule type" value="Genomic_DNA"/>
</dbReference>
<dbReference type="eggNOG" id="ENOG502SKYI">
    <property type="taxonomic scope" value="Eukaryota"/>
</dbReference>
<keyword evidence="5" id="KW-1185">Reference proteome</keyword>
<dbReference type="SMART" id="SM01045">
    <property type="entry name" value="BURP"/>
    <property type="match status" value="1"/>
</dbReference>
<evidence type="ECO:0000313" key="2">
    <source>
        <dbReference type="EMBL" id="AES76755.1"/>
    </source>
</evidence>
<dbReference type="OrthoDB" id="1909293at2759"/>
<dbReference type="PANTHER" id="PTHR31236">
    <property type="entry name" value="BURP DOMAIN PROTEIN USPL1-LIKE"/>
    <property type="match status" value="1"/>
</dbReference>
<dbReference type="EMBL" id="PSQE01000006">
    <property type="protein sequence ID" value="RHN52855.1"/>
    <property type="molecule type" value="Genomic_DNA"/>
</dbReference>
<dbReference type="HOGENOM" id="CLU_011822_2_1_1"/>
<reference evidence="3" key="4">
    <citation type="journal article" date="2018" name="Nat. Plants">
        <title>Whole-genome landscape of Medicago truncatula symbiotic genes.</title>
        <authorList>
            <person name="Pecrix Y."/>
            <person name="Gamas P."/>
            <person name="Carrere S."/>
        </authorList>
    </citation>
    <scope>NUCLEOTIDE SEQUENCE</scope>
    <source>
        <tissue evidence="3">Leaves</tissue>
    </source>
</reference>
<evidence type="ECO:0000313" key="4">
    <source>
        <dbReference type="EnsemblPlants" id="AES76755"/>
    </source>
</evidence>
<accession>G7KNK1</accession>
<dbReference type="InterPro" id="IPR004873">
    <property type="entry name" value="BURP_dom"/>
</dbReference>
<evidence type="ECO:0000313" key="3">
    <source>
        <dbReference type="EMBL" id="RHN52855.1"/>
    </source>
</evidence>
<dbReference type="KEGG" id="mtr:11435580"/>
<dbReference type="Gramene" id="rna37579">
    <property type="protein sequence ID" value="RHN52855.1"/>
    <property type="gene ID" value="gene37579"/>
</dbReference>
<name>G7KNK1_MEDTR</name>
<feature type="domain" description="BURP" evidence="1">
    <location>
        <begin position="1"/>
        <end position="206"/>
    </location>
</feature>
<reference evidence="4" key="3">
    <citation type="submission" date="2015-04" db="UniProtKB">
        <authorList>
            <consortium name="EnsemblPlants"/>
        </authorList>
    </citation>
    <scope>IDENTIFICATION</scope>
    <source>
        <strain evidence="4">cv. Jemalong A17</strain>
    </source>
</reference>
<reference evidence="2 5" key="2">
    <citation type="journal article" date="2014" name="BMC Genomics">
        <title>An improved genome release (version Mt4.0) for the model legume Medicago truncatula.</title>
        <authorList>
            <person name="Tang H."/>
            <person name="Krishnakumar V."/>
            <person name="Bidwell S."/>
            <person name="Rosen B."/>
            <person name="Chan A."/>
            <person name="Zhou S."/>
            <person name="Gentzbittel L."/>
            <person name="Childs K.L."/>
            <person name="Yandell M."/>
            <person name="Gundlach H."/>
            <person name="Mayer K.F."/>
            <person name="Schwartz D.C."/>
            <person name="Town C.D."/>
        </authorList>
    </citation>
    <scope>GENOME REANNOTATION</scope>
    <source>
        <strain evidence="4 5">cv. Jemalong A17</strain>
    </source>
</reference>
<sequence length="209" mass="23326">MTLQFPVQKIPHFLSKKEADSMPLSLSQLTRVLHLLSIPQDSPQAKYMRKTLEQCEKAIIVKGETRMCVNSLESMLEFVGTIIGSEAKYDILTTSNPSPTTTPLQKYTILEVSPDINAPKWVACHPIPYPYAIYGCHHIATGSKVFKVSLVGNENGDKMEALGMCHLDTSGWNPNHKLFKTLGIKSVKNSSACHFFPVNHILWIPKSTM</sequence>
<dbReference type="Proteomes" id="UP000002051">
    <property type="component" value="Chromosome 6"/>
</dbReference>
<dbReference type="Pfam" id="PF03181">
    <property type="entry name" value="BURP"/>
    <property type="match status" value="1"/>
</dbReference>
<organism evidence="2 5">
    <name type="scientific">Medicago truncatula</name>
    <name type="common">Barrel medic</name>
    <name type="synonym">Medicago tribuloides</name>
    <dbReference type="NCBI Taxonomy" id="3880"/>
    <lineage>
        <taxon>Eukaryota</taxon>
        <taxon>Viridiplantae</taxon>
        <taxon>Streptophyta</taxon>
        <taxon>Embryophyta</taxon>
        <taxon>Tracheophyta</taxon>
        <taxon>Spermatophyta</taxon>
        <taxon>Magnoliopsida</taxon>
        <taxon>eudicotyledons</taxon>
        <taxon>Gunneridae</taxon>
        <taxon>Pentapetalae</taxon>
        <taxon>rosids</taxon>
        <taxon>fabids</taxon>
        <taxon>Fabales</taxon>
        <taxon>Fabaceae</taxon>
        <taxon>Papilionoideae</taxon>
        <taxon>50 kb inversion clade</taxon>
        <taxon>NPAAA clade</taxon>
        <taxon>Hologalegina</taxon>
        <taxon>IRL clade</taxon>
        <taxon>Trifolieae</taxon>
        <taxon>Medicago</taxon>
    </lineage>
</organism>
<dbReference type="PROSITE" id="PS51277">
    <property type="entry name" value="BURP"/>
    <property type="match status" value="1"/>
</dbReference>
<evidence type="ECO:0000313" key="5">
    <source>
        <dbReference type="Proteomes" id="UP000002051"/>
    </source>
</evidence>
<reference evidence="2 5" key="1">
    <citation type="journal article" date="2011" name="Nature">
        <title>The Medicago genome provides insight into the evolution of rhizobial symbioses.</title>
        <authorList>
            <person name="Young N.D."/>
            <person name="Debelle F."/>
            <person name="Oldroyd G.E."/>
            <person name="Geurts R."/>
            <person name="Cannon S.B."/>
            <person name="Udvardi M.K."/>
            <person name="Benedito V.A."/>
            <person name="Mayer K.F."/>
            <person name="Gouzy J."/>
            <person name="Schoof H."/>
            <person name="Van de Peer Y."/>
            <person name="Proost S."/>
            <person name="Cook D.R."/>
            <person name="Meyers B.C."/>
            <person name="Spannagl M."/>
            <person name="Cheung F."/>
            <person name="De Mita S."/>
            <person name="Krishnakumar V."/>
            <person name="Gundlach H."/>
            <person name="Zhou S."/>
            <person name="Mudge J."/>
            <person name="Bharti A.K."/>
            <person name="Murray J.D."/>
            <person name="Naoumkina M.A."/>
            <person name="Rosen B."/>
            <person name="Silverstein K.A."/>
            <person name="Tang H."/>
            <person name="Rombauts S."/>
            <person name="Zhao P.X."/>
            <person name="Zhou P."/>
            <person name="Barbe V."/>
            <person name="Bardou P."/>
            <person name="Bechner M."/>
            <person name="Bellec A."/>
            <person name="Berger A."/>
            <person name="Berges H."/>
            <person name="Bidwell S."/>
            <person name="Bisseling T."/>
            <person name="Choisne N."/>
            <person name="Couloux A."/>
            <person name="Denny R."/>
            <person name="Deshpande S."/>
            <person name="Dai X."/>
            <person name="Doyle J.J."/>
            <person name="Dudez A.M."/>
            <person name="Farmer A.D."/>
            <person name="Fouteau S."/>
            <person name="Franken C."/>
            <person name="Gibelin C."/>
            <person name="Gish J."/>
            <person name="Goldstein S."/>
            <person name="Gonzalez A.J."/>
            <person name="Green P.J."/>
            <person name="Hallab A."/>
            <person name="Hartog M."/>
            <person name="Hua A."/>
            <person name="Humphray S.J."/>
            <person name="Jeong D.H."/>
            <person name="Jing Y."/>
            <person name="Jocker A."/>
            <person name="Kenton S.M."/>
            <person name="Kim D.J."/>
            <person name="Klee K."/>
            <person name="Lai H."/>
            <person name="Lang C."/>
            <person name="Lin S."/>
            <person name="Macmil S.L."/>
            <person name="Magdelenat G."/>
            <person name="Matthews L."/>
            <person name="McCorrison J."/>
            <person name="Monaghan E.L."/>
            <person name="Mun J.H."/>
            <person name="Najar F.Z."/>
            <person name="Nicholson C."/>
            <person name="Noirot C."/>
            <person name="O'Bleness M."/>
            <person name="Paule C.R."/>
            <person name="Poulain J."/>
            <person name="Prion F."/>
            <person name="Qin B."/>
            <person name="Qu C."/>
            <person name="Retzel E.F."/>
            <person name="Riddle C."/>
            <person name="Sallet E."/>
            <person name="Samain S."/>
            <person name="Samson N."/>
            <person name="Sanders I."/>
            <person name="Saurat O."/>
            <person name="Scarpelli C."/>
            <person name="Schiex T."/>
            <person name="Segurens B."/>
            <person name="Severin A.J."/>
            <person name="Sherrier D.J."/>
            <person name="Shi R."/>
            <person name="Sims S."/>
            <person name="Singer S.R."/>
            <person name="Sinharoy S."/>
            <person name="Sterck L."/>
            <person name="Viollet A."/>
            <person name="Wang B.B."/>
            <person name="Wang K."/>
            <person name="Wang M."/>
            <person name="Wang X."/>
            <person name="Warfsmann J."/>
            <person name="Weissenbach J."/>
            <person name="White D.D."/>
            <person name="White J.D."/>
            <person name="Wiley G.B."/>
            <person name="Wincker P."/>
            <person name="Xing Y."/>
            <person name="Yang L."/>
            <person name="Yao Z."/>
            <person name="Ying F."/>
            <person name="Zhai J."/>
            <person name="Zhou L."/>
            <person name="Zuber A."/>
            <person name="Denarie J."/>
            <person name="Dixon R.A."/>
            <person name="May G.D."/>
            <person name="Schwartz D.C."/>
            <person name="Rogers J."/>
            <person name="Quetier F."/>
            <person name="Town C.D."/>
            <person name="Roe B.A."/>
        </authorList>
    </citation>
    <scope>NUCLEOTIDE SEQUENCE [LARGE SCALE GENOMIC DNA]</scope>
    <source>
        <strain evidence="2">A17</strain>
        <strain evidence="4 5">cv. Jemalong A17</strain>
    </source>
</reference>